<dbReference type="Pfam" id="PF00561">
    <property type="entry name" value="Abhydrolase_1"/>
    <property type="match status" value="1"/>
</dbReference>
<dbReference type="GO" id="GO:0009696">
    <property type="term" value="P:salicylic acid metabolic process"/>
    <property type="evidence" value="ECO:0007669"/>
    <property type="project" value="TreeGrafter"/>
</dbReference>
<feature type="domain" description="AB hydrolase-1" evidence="2">
    <location>
        <begin position="1"/>
        <end position="44"/>
    </location>
</feature>
<dbReference type="PANTHER" id="PTHR10992:SF1083">
    <property type="entry name" value="METHYLESTERASE 1"/>
    <property type="match status" value="1"/>
</dbReference>
<dbReference type="GO" id="GO:0009694">
    <property type="term" value="P:jasmonic acid metabolic process"/>
    <property type="evidence" value="ECO:0007669"/>
    <property type="project" value="TreeGrafter"/>
</dbReference>
<sequence length="59" mass="6371">EKVILVGHSLGGLNIALAMEKFPEKVAVGVFLTAVAPDTDHNASYVMEKVCFLSFDNFS</sequence>
<evidence type="ECO:0000313" key="4">
    <source>
        <dbReference type="Proteomes" id="UP000265520"/>
    </source>
</evidence>
<dbReference type="PANTHER" id="PTHR10992">
    <property type="entry name" value="METHYLESTERASE FAMILY MEMBER"/>
    <property type="match status" value="1"/>
</dbReference>
<name>A0A392W790_9FABA</name>
<dbReference type="AlphaFoldDB" id="A0A392W790"/>
<dbReference type="InterPro" id="IPR029058">
    <property type="entry name" value="AB_hydrolase_fold"/>
</dbReference>
<dbReference type="Gene3D" id="3.40.50.1820">
    <property type="entry name" value="alpha/beta hydrolase"/>
    <property type="match status" value="1"/>
</dbReference>
<dbReference type="GO" id="GO:0080030">
    <property type="term" value="F:methyl indole-3-acetate esterase activity"/>
    <property type="evidence" value="ECO:0007669"/>
    <property type="project" value="TreeGrafter"/>
</dbReference>
<keyword evidence="4" id="KW-1185">Reference proteome</keyword>
<dbReference type="GO" id="GO:0080032">
    <property type="term" value="F:methyl jasmonate esterase activity"/>
    <property type="evidence" value="ECO:0007669"/>
    <property type="project" value="TreeGrafter"/>
</dbReference>
<reference evidence="3 4" key="1">
    <citation type="journal article" date="2018" name="Front. Plant Sci.">
        <title>Red Clover (Trifolium pratense) and Zigzag Clover (T. medium) - A Picture of Genomic Similarities and Differences.</title>
        <authorList>
            <person name="Dluhosova J."/>
            <person name="Istvanek J."/>
            <person name="Nedelnik J."/>
            <person name="Repkova J."/>
        </authorList>
    </citation>
    <scope>NUCLEOTIDE SEQUENCE [LARGE SCALE GENOMIC DNA]</scope>
    <source>
        <strain evidence="4">cv. 10/8</strain>
        <tissue evidence="3">Leaf</tissue>
    </source>
</reference>
<proteinExistence type="predicted"/>
<evidence type="ECO:0000259" key="2">
    <source>
        <dbReference type="Pfam" id="PF00561"/>
    </source>
</evidence>
<organism evidence="3 4">
    <name type="scientific">Trifolium medium</name>
    <dbReference type="NCBI Taxonomy" id="97028"/>
    <lineage>
        <taxon>Eukaryota</taxon>
        <taxon>Viridiplantae</taxon>
        <taxon>Streptophyta</taxon>
        <taxon>Embryophyta</taxon>
        <taxon>Tracheophyta</taxon>
        <taxon>Spermatophyta</taxon>
        <taxon>Magnoliopsida</taxon>
        <taxon>eudicotyledons</taxon>
        <taxon>Gunneridae</taxon>
        <taxon>Pentapetalae</taxon>
        <taxon>rosids</taxon>
        <taxon>fabids</taxon>
        <taxon>Fabales</taxon>
        <taxon>Fabaceae</taxon>
        <taxon>Papilionoideae</taxon>
        <taxon>50 kb inversion clade</taxon>
        <taxon>NPAAA clade</taxon>
        <taxon>Hologalegina</taxon>
        <taxon>IRL clade</taxon>
        <taxon>Trifolieae</taxon>
        <taxon>Trifolium</taxon>
    </lineage>
</organism>
<dbReference type="SUPFAM" id="SSF53474">
    <property type="entry name" value="alpha/beta-Hydrolases"/>
    <property type="match status" value="1"/>
</dbReference>
<keyword evidence="1" id="KW-0378">Hydrolase</keyword>
<dbReference type="InterPro" id="IPR000073">
    <property type="entry name" value="AB_hydrolase_1"/>
</dbReference>
<dbReference type="GO" id="GO:0080031">
    <property type="term" value="F:methyl salicylate esterase activity"/>
    <property type="evidence" value="ECO:0007669"/>
    <property type="project" value="TreeGrafter"/>
</dbReference>
<dbReference type="InterPro" id="IPR045889">
    <property type="entry name" value="MES/HNL"/>
</dbReference>
<evidence type="ECO:0000313" key="3">
    <source>
        <dbReference type="EMBL" id="MCI94785.1"/>
    </source>
</evidence>
<evidence type="ECO:0000256" key="1">
    <source>
        <dbReference type="ARBA" id="ARBA00022801"/>
    </source>
</evidence>
<dbReference type="Proteomes" id="UP000265520">
    <property type="component" value="Unassembled WGS sequence"/>
</dbReference>
<feature type="non-terminal residue" evidence="3">
    <location>
        <position position="1"/>
    </location>
</feature>
<accession>A0A392W790</accession>
<protein>
    <submittedName>
        <fullName evidence="3">Methylesterase</fullName>
    </submittedName>
</protein>
<comment type="caution">
    <text evidence="3">The sequence shown here is derived from an EMBL/GenBank/DDBJ whole genome shotgun (WGS) entry which is preliminary data.</text>
</comment>
<dbReference type="EMBL" id="LXQA011366383">
    <property type="protein sequence ID" value="MCI94785.1"/>
    <property type="molecule type" value="Genomic_DNA"/>
</dbReference>